<dbReference type="RefSeq" id="WP_235177273.1">
    <property type="nucleotide sequence ID" value="NZ_JAKFFV010000004.1"/>
</dbReference>
<sequence length="174" mass="19997">MRTFVLMLCINLMIGCHPKNLGPRGDVIGNGGDGITGYWKMTKYEVKGRDMPLDNVSQMSFLKTQIGFMQNDSLKTPFYKQGTGYRIFSFYDVNMDSTSRYLGILYDYRYNKKTKQSAFYYRMDETNGFLAVIDQDVTAGLTTKIKLSNLMKSTVYKPELDTLGYTYEPTAKFE</sequence>
<name>A0A9X1QDY1_9BACT</name>
<accession>A0A9X1QDY1</accession>
<evidence type="ECO:0000313" key="1">
    <source>
        <dbReference type="EMBL" id="MCF2498034.1"/>
    </source>
</evidence>
<protein>
    <submittedName>
        <fullName evidence="1">Uncharacterized protein</fullName>
    </submittedName>
</protein>
<dbReference type="PROSITE" id="PS51257">
    <property type="entry name" value="PROKAR_LIPOPROTEIN"/>
    <property type="match status" value="1"/>
</dbReference>
<comment type="caution">
    <text evidence="1">The sequence shown here is derived from an EMBL/GenBank/DDBJ whole genome shotgun (WGS) entry which is preliminary data.</text>
</comment>
<gene>
    <name evidence="1" type="ORF">L0661_06935</name>
</gene>
<organism evidence="1 2">
    <name type="scientific">Dyadobacter chenhuakuii</name>
    <dbReference type="NCBI Taxonomy" id="2909339"/>
    <lineage>
        <taxon>Bacteria</taxon>
        <taxon>Pseudomonadati</taxon>
        <taxon>Bacteroidota</taxon>
        <taxon>Cytophagia</taxon>
        <taxon>Cytophagales</taxon>
        <taxon>Spirosomataceae</taxon>
        <taxon>Dyadobacter</taxon>
    </lineage>
</organism>
<dbReference type="EMBL" id="JAKFFV010000004">
    <property type="protein sequence ID" value="MCF2498034.1"/>
    <property type="molecule type" value="Genomic_DNA"/>
</dbReference>
<dbReference type="Proteomes" id="UP001139411">
    <property type="component" value="Unassembled WGS sequence"/>
</dbReference>
<proteinExistence type="predicted"/>
<dbReference type="AlphaFoldDB" id="A0A9X1QDY1"/>
<reference evidence="1" key="1">
    <citation type="submission" date="2022-01" db="EMBL/GenBank/DDBJ databases">
        <title>Novel species in genus Dyadobacter.</title>
        <authorList>
            <person name="Ma C."/>
        </authorList>
    </citation>
    <scope>NUCLEOTIDE SEQUENCE</scope>
    <source>
        <strain evidence="1">CY357</strain>
    </source>
</reference>
<evidence type="ECO:0000313" key="2">
    <source>
        <dbReference type="Proteomes" id="UP001139411"/>
    </source>
</evidence>